<dbReference type="SUPFAM" id="SSF50475">
    <property type="entry name" value="FMN-binding split barrel"/>
    <property type="match status" value="1"/>
</dbReference>
<dbReference type="InterPro" id="IPR012349">
    <property type="entry name" value="Split_barrel_FMN-bd"/>
</dbReference>
<dbReference type="RefSeq" id="WP_123823475.1">
    <property type="nucleotide sequence ID" value="NZ_RKMF01000001.1"/>
</dbReference>
<accession>A0A3N3ZUT6</accession>
<dbReference type="Proteomes" id="UP000270616">
    <property type="component" value="Unassembled WGS sequence"/>
</dbReference>
<protein>
    <submittedName>
        <fullName evidence="1">Pyridoxamine 5'-phosphate oxidase family protein</fullName>
    </submittedName>
</protein>
<name>A0A3N3ZUT6_9MICC</name>
<dbReference type="Pfam" id="PF12900">
    <property type="entry name" value="Pyridox_ox_2"/>
    <property type="match status" value="1"/>
</dbReference>
<dbReference type="InterPro" id="IPR024747">
    <property type="entry name" value="Pyridox_Oxase-rel"/>
</dbReference>
<reference evidence="1 2" key="1">
    <citation type="submission" date="2018-10" db="EMBL/GenBank/DDBJ databases">
        <title>Kocuria sp. M5W7-7, whole genome shotgun sequence.</title>
        <authorList>
            <person name="Tuo L."/>
        </authorList>
    </citation>
    <scope>NUCLEOTIDE SEQUENCE [LARGE SCALE GENOMIC DNA]</scope>
    <source>
        <strain evidence="1 2">M5W7-7</strain>
    </source>
</reference>
<evidence type="ECO:0000313" key="1">
    <source>
        <dbReference type="EMBL" id="ROZ65586.1"/>
    </source>
</evidence>
<sequence>MSTENRYRELSRDEAWELLDSEPFGRLAVVVSGVVDIFPVNFVVHQRKLWFRTAQGSKLASLVVNNNVAFEADRKVRLDAEHLEVSSVVVHGRARRIEDGPEFEMAEELNLRPWIRTFKPYFVVIEPEQVSGRAFPISANEATGEVTPGDDEDED</sequence>
<proteinExistence type="predicted"/>
<evidence type="ECO:0000313" key="2">
    <source>
        <dbReference type="Proteomes" id="UP000270616"/>
    </source>
</evidence>
<organism evidence="1 2">
    <name type="scientific">Kocuria soli</name>
    <dbReference type="NCBI Taxonomy" id="2485125"/>
    <lineage>
        <taxon>Bacteria</taxon>
        <taxon>Bacillati</taxon>
        <taxon>Actinomycetota</taxon>
        <taxon>Actinomycetes</taxon>
        <taxon>Micrococcales</taxon>
        <taxon>Micrococcaceae</taxon>
        <taxon>Kocuria</taxon>
    </lineage>
</organism>
<dbReference type="AlphaFoldDB" id="A0A3N3ZUT6"/>
<dbReference type="EMBL" id="RKMF01000001">
    <property type="protein sequence ID" value="ROZ65586.1"/>
    <property type="molecule type" value="Genomic_DNA"/>
</dbReference>
<dbReference type="OrthoDB" id="7062584at2"/>
<comment type="caution">
    <text evidence="1">The sequence shown here is derived from an EMBL/GenBank/DDBJ whole genome shotgun (WGS) entry which is preliminary data.</text>
</comment>
<gene>
    <name evidence="1" type="ORF">EDL96_00310</name>
</gene>
<dbReference type="Gene3D" id="2.30.110.10">
    <property type="entry name" value="Electron Transport, Fmn-binding Protein, Chain A"/>
    <property type="match status" value="1"/>
</dbReference>
<keyword evidence="2" id="KW-1185">Reference proteome</keyword>